<evidence type="ECO:0000313" key="4">
    <source>
        <dbReference type="EMBL" id="ADY46443.1"/>
    </source>
</evidence>
<dbReference type="PROSITE" id="PS50041">
    <property type="entry name" value="C_TYPE_LECTIN_2"/>
    <property type="match status" value="1"/>
</dbReference>
<dbReference type="InterPro" id="IPR001304">
    <property type="entry name" value="C-type_lectin-like"/>
</dbReference>
<sequence>MALLLTPLTILMGLLSTSFAANATVPSTSSSYYAERACACQPSKLYLDIVVAIDSSLSMTKEGLIQVAADLATLFLPMNVSSESAQGQFIRVALVAFADNAVIVGDLNKYHNYASLVEGLFTIDYHGGKTLNIEAGLKAASTVLESSRHYAKTVILLYSSAYSAGGFADPNAIANQIKESGTKIITIAFRQQPEGTLVKKLGHLSSPNFAFGSMDTSIIAKITNAFCQVNCYCKNNWIQFADDLQNPNSVYGECLRFMDIDASWFAAHFACPAMANGAHLASELTQHKHDFIHQYAKSAMSTLQWPFEYHIGLHYNQSARAYFWEGPNKTELPYDMASLNYWNSGYPNASAGDCVSVVSGSRPNGGLQNGNCFTKPMRYVCQVAACDTENFCASLED</sequence>
<dbReference type="InterPro" id="IPR016187">
    <property type="entry name" value="CTDL_fold"/>
</dbReference>
<dbReference type="Gene3D" id="3.10.100.10">
    <property type="entry name" value="Mannose-Binding Protein A, subunit A"/>
    <property type="match status" value="1"/>
</dbReference>
<dbReference type="Pfam" id="PF00092">
    <property type="entry name" value="VWA"/>
    <property type="match status" value="1"/>
</dbReference>
<dbReference type="PANTHER" id="PTHR31024">
    <property type="entry name" value="C-TYPE LECTIN"/>
    <property type="match status" value="1"/>
</dbReference>
<dbReference type="InterPro" id="IPR036465">
    <property type="entry name" value="vWFA_dom_sf"/>
</dbReference>
<dbReference type="PROSITE" id="PS50234">
    <property type="entry name" value="VWFA"/>
    <property type="match status" value="1"/>
</dbReference>
<dbReference type="InterPro" id="IPR016186">
    <property type="entry name" value="C-type_lectin-like/link_sf"/>
</dbReference>
<name>F1L8I9_ASCSU</name>
<protein>
    <submittedName>
        <fullName evidence="4">C-type lectin domain-containing protein 160</fullName>
    </submittedName>
</protein>
<evidence type="ECO:0000259" key="3">
    <source>
        <dbReference type="PROSITE" id="PS50234"/>
    </source>
</evidence>
<feature type="domain" description="C-type lectin" evidence="2">
    <location>
        <begin position="250"/>
        <end position="382"/>
    </location>
</feature>
<dbReference type="GO" id="GO:0030246">
    <property type="term" value="F:carbohydrate binding"/>
    <property type="evidence" value="ECO:0007669"/>
    <property type="project" value="UniProtKB-KW"/>
</dbReference>
<dbReference type="EMBL" id="JI173817">
    <property type="protein sequence ID" value="ADY46443.1"/>
    <property type="molecule type" value="mRNA"/>
</dbReference>
<organism evidence="4">
    <name type="scientific">Ascaris suum</name>
    <name type="common">Pig roundworm</name>
    <name type="synonym">Ascaris lumbricoides</name>
    <dbReference type="NCBI Taxonomy" id="6253"/>
    <lineage>
        <taxon>Eukaryota</taxon>
        <taxon>Metazoa</taxon>
        <taxon>Ecdysozoa</taxon>
        <taxon>Nematoda</taxon>
        <taxon>Chromadorea</taxon>
        <taxon>Rhabditida</taxon>
        <taxon>Spirurina</taxon>
        <taxon>Ascaridomorpha</taxon>
        <taxon>Ascaridoidea</taxon>
        <taxon>Ascarididae</taxon>
        <taxon>Ascaris</taxon>
    </lineage>
</organism>
<dbReference type="Pfam" id="PF00059">
    <property type="entry name" value="Lectin_C"/>
    <property type="match status" value="1"/>
</dbReference>
<evidence type="ECO:0000256" key="1">
    <source>
        <dbReference type="SAM" id="SignalP"/>
    </source>
</evidence>
<feature type="signal peptide" evidence="1">
    <location>
        <begin position="1"/>
        <end position="20"/>
    </location>
</feature>
<proteinExistence type="evidence at transcript level"/>
<feature type="chain" id="PRO_5003265857" evidence="1">
    <location>
        <begin position="21"/>
        <end position="397"/>
    </location>
</feature>
<dbReference type="PANTHER" id="PTHR31024:SF13">
    <property type="entry name" value="C-TYPE LECTIN DOMAIN-CONTAINING PROTEIN 160"/>
    <property type="match status" value="1"/>
</dbReference>
<keyword evidence="1" id="KW-0732">Signal</keyword>
<dbReference type="Gene3D" id="3.40.50.410">
    <property type="entry name" value="von Willebrand factor, type A domain"/>
    <property type="match status" value="1"/>
</dbReference>
<dbReference type="SUPFAM" id="SSF53300">
    <property type="entry name" value="vWA-like"/>
    <property type="match status" value="1"/>
</dbReference>
<accession>F1L8I9</accession>
<reference evidence="4" key="1">
    <citation type="journal article" date="2011" name="Genome Res.">
        <title>Deep small RNA sequencing from the nematode Ascaris reveals conservation, functional diversification, and novel developmental profiles.</title>
        <authorList>
            <person name="Wang J."/>
            <person name="Czech B."/>
            <person name="Crunk A."/>
            <person name="Wallace A."/>
            <person name="Mitreva M."/>
            <person name="Hannon G.J."/>
            <person name="Davis R.E."/>
        </authorList>
    </citation>
    <scope>NUCLEOTIDE SEQUENCE</scope>
</reference>
<dbReference type="AlphaFoldDB" id="F1L8I9"/>
<dbReference type="SMART" id="SM00034">
    <property type="entry name" value="CLECT"/>
    <property type="match status" value="1"/>
</dbReference>
<evidence type="ECO:0000259" key="2">
    <source>
        <dbReference type="PROSITE" id="PS50041"/>
    </source>
</evidence>
<dbReference type="SUPFAM" id="SSF56436">
    <property type="entry name" value="C-type lectin-like"/>
    <property type="match status" value="1"/>
</dbReference>
<dbReference type="GO" id="GO:0045087">
    <property type="term" value="P:innate immune response"/>
    <property type="evidence" value="ECO:0007669"/>
    <property type="project" value="TreeGrafter"/>
</dbReference>
<keyword evidence="4" id="KW-0430">Lectin</keyword>
<dbReference type="InterPro" id="IPR002035">
    <property type="entry name" value="VWF_A"/>
</dbReference>
<dbReference type="SMART" id="SM00327">
    <property type="entry name" value="VWA"/>
    <property type="match status" value="1"/>
</dbReference>
<feature type="domain" description="VWFA" evidence="3">
    <location>
        <begin position="48"/>
        <end position="226"/>
    </location>
</feature>
<dbReference type="CDD" id="cd00037">
    <property type="entry name" value="CLECT"/>
    <property type="match status" value="1"/>
</dbReference>